<evidence type="ECO:0000259" key="2">
    <source>
        <dbReference type="Pfam" id="PF03466"/>
    </source>
</evidence>
<dbReference type="InterPro" id="IPR058163">
    <property type="entry name" value="LysR-type_TF_proteobact-type"/>
</dbReference>
<dbReference type="Pfam" id="PF03466">
    <property type="entry name" value="LysR_substrate"/>
    <property type="match status" value="1"/>
</dbReference>
<feature type="domain" description="LysR substrate-binding" evidence="2">
    <location>
        <begin position="19"/>
        <end position="152"/>
    </location>
</feature>
<dbReference type="KEGG" id="iod:EJO50_15965"/>
<dbReference type="OrthoDB" id="9178040at2"/>
<evidence type="ECO:0000256" key="1">
    <source>
        <dbReference type="ARBA" id="ARBA00009437"/>
    </source>
</evidence>
<protein>
    <recommendedName>
        <fullName evidence="2">LysR substrate-binding domain-containing protein</fullName>
    </recommendedName>
</protein>
<dbReference type="GO" id="GO:0006351">
    <property type="term" value="P:DNA-templated transcription"/>
    <property type="evidence" value="ECO:0007669"/>
    <property type="project" value="TreeGrafter"/>
</dbReference>
<organism evidence="3 4">
    <name type="scientific">Iodobacter ciconiae</name>
    <dbReference type="NCBI Taxonomy" id="2496266"/>
    <lineage>
        <taxon>Bacteria</taxon>
        <taxon>Pseudomonadati</taxon>
        <taxon>Pseudomonadota</taxon>
        <taxon>Betaproteobacteria</taxon>
        <taxon>Neisseriales</taxon>
        <taxon>Chitinibacteraceae</taxon>
        <taxon>Iodobacter</taxon>
    </lineage>
</organism>
<dbReference type="PANTHER" id="PTHR30537:SF5">
    <property type="entry name" value="HTH-TYPE TRANSCRIPTIONAL ACTIVATOR TTDR-RELATED"/>
    <property type="match status" value="1"/>
</dbReference>
<dbReference type="CDD" id="cd08422">
    <property type="entry name" value="PBP2_CrgA_like"/>
    <property type="match status" value="1"/>
</dbReference>
<accession>A0A3S8ZWJ0</accession>
<reference evidence="3 4" key="1">
    <citation type="submission" date="2018-12" db="EMBL/GenBank/DDBJ databases">
        <title>Complete genome sequence of Iodobacter sp. H11R3.</title>
        <authorList>
            <person name="Bae J.-W."/>
        </authorList>
    </citation>
    <scope>NUCLEOTIDE SEQUENCE [LARGE SCALE GENOMIC DNA]</scope>
    <source>
        <strain evidence="3 4">H11R3</strain>
    </source>
</reference>
<dbReference type="GO" id="GO:0043565">
    <property type="term" value="F:sequence-specific DNA binding"/>
    <property type="evidence" value="ECO:0007669"/>
    <property type="project" value="TreeGrafter"/>
</dbReference>
<dbReference type="InterPro" id="IPR005119">
    <property type="entry name" value="LysR_subst-bd"/>
</dbReference>
<name>A0A3S8ZWJ0_9NEIS</name>
<dbReference type="SUPFAM" id="SSF53850">
    <property type="entry name" value="Periplasmic binding protein-like II"/>
    <property type="match status" value="1"/>
</dbReference>
<dbReference type="Gene3D" id="3.40.190.10">
    <property type="entry name" value="Periplasmic binding protein-like II"/>
    <property type="match status" value="2"/>
</dbReference>
<dbReference type="PANTHER" id="PTHR30537">
    <property type="entry name" value="HTH-TYPE TRANSCRIPTIONAL REGULATOR"/>
    <property type="match status" value="1"/>
</dbReference>
<dbReference type="GO" id="GO:0003700">
    <property type="term" value="F:DNA-binding transcription factor activity"/>
    <property type="evidence" value="ECO:0007669"/>
    <property type="project" value="TreeGrafter"/>
</dbReference>
<dbReference type="Proteomes" id="UP000282438">
    <property type="component" value="Chromosome"/>
</dbReference>
<gene>
    <name evidence="3" type="ORF">EJO50_15965</name>
</gene>
<dbReference type="EMBL" id="CP034433">
    <property type="protein sequence ID" value="AZN37829.1"/>
    <property type="molecule type" value="Genomic_DNA"/>
</dbReference>
<proteinExistence type="inferred from homology"/>
<comment type="similarity">
    <text evidence="1">Belongs to the LysR transcriptional regulatory family.</text>
</comment>
<evidence type="ECO:0000313" key="4">
    <source>
        <dbReference type="Proteomes" id="UP000282438"/>
    </source>
</evidence>
<evidence type="ECO:0000313" key="3">
    <source>
        <dbReference type="EMBL" id="AZN37829.1"/>
    </source>
</evidence>
<keyword evidence="4" id="KW-1185">Reference proteome</keyword>
<dbReference type="AlphaFoldDB" id="A0A3S8ZWJ0"/>
<sequence>MCLRHVNLSAGVPPDLPFLRSHRIVAAAAPSYLARYGRPLTPADLANHNCLTYTNSSRRGEWDFSGADGDITAKVGGHFRVNNGDLLRRAALAGEGIICEPSFLIGEDLSQGVLEILLPDYATPELTLYALYPSHRHLSAKIRSFINFLAARISEPPAWDGWIKK</sequence>